<organism evidence="2 3">
    <name type="scientific">Mycoplana dimorpha</name>
    <dbReference type="NCBI Taxonomy" id="28320"/>
    <lineage>
        <taxon>Bacteria</taxon>
        <taxon>Pseudomonadati</taxon>
        <taxon>Pseudomonadota</taxon>
        <taxon>Alphaproteobacteria</taxon>
        <taxon>Hyphomicrobiales</taxon>
        <taxon>Rhizobiaceae</taxon>
        <taxon>Mycoplana</taxon>
    </lineage>
</organism>
<dbReference type="AlphaFoldDB" id="A0A2T5B5Q5"/>
<accession>A0A2T5B5Q5</accession>
<protein>
    <submittedName>
        <fullName evidence="2">Uncharacterized protein</fullName>
    </submittedName>
</protein>
<name>A0A2T5B5Q5_MYCDI</name>
<dbReference type="OrthoDB" id="8453837at2"/>
<evidence type="ECO:0000313" key="3">
    <source>
        <dbReference type="Proteomes" id="UP000241247"/>
    </source>
</evidence>
<reference evidence="2 3" key="1">
    <citation type="submission" date="2018-04" db="EMBL/GenBank/DDBJ databases">
        <title>Genomic Encyclopedia of Type Strains, Phase IV (KMG-IV): sequencing the most valuable type-strain genomes for metagenomic binning, comparative biology and taxonomic classification.</title>
        <authorList>
            <person name="Goeker M."/>
        </authorList>
    </citation>
    <scope>NUCLEOTIDE SEQUENCE [LARGE SCALE GENOMIC DNA]</scope>
    <source>
        <strain evidence="2 3">DSM 7138</strain>
    </source>
</reference>
<proteinExistence type="predicted"/>
<evidence type="ECO:0000256" key="1">
    <source>
        <dbReference type="SAM" id="MobiDB-lite"/>
    </source>
</evidence>
<dbReference type="EMBL" id="PZZZ01000005">
    <property type="protein sequence ID" value="PTM94321.1"/>
    <property type="molecule type" value="Genomic_DNA"/>
</dbReference>
<dbReference type="RefSeq" id="WP_146165085.1">
    <property type="nucleotide sequence ID" value="NZ_JBHEEX010000003.1"/>
</dbReference>
<comment type="caution">
    <text evidence="2">The sequence shown here is derived from an EMBL/GenBank/DDBJ whole genome shotgun (WGS) entry which is preliminary data.</text>
</comment>
<gene>
    <name evidence="2" type="ORF">C7449_105221</name>
</gene>
<sequence length="78" mass="8307">MARTPEEWGALLGSTLAKMQASDPTFLSPAMSPDCCRIITDTIAVIVDEARAQGRDDALCGPSRSLAANDRPDDRLCA</sequence>
<dbReference type="Proteomes" id="UP000241247">
    <property type="component" value="Unassembled WGS sequence"/>
</dbReference>
<evidence type="ECO:0000313" key="2">
    <source>
        <dbReference type="EMBL" id="PTM94321.1"/>
    </source>
</evidence>
<feature type="region of interest" description="Disordered" evidence="1">
    <location>
        <begin position="58"/>
        <end position="78"/>
    </location>
</feature>
<keyword evidence="3" id="KW-1185">Reference proteome</keyword>